<accession>A0A8J6I0L9</accession>
<protein>
    <submittedName>
        <fullName evidence="6">Cobalamin B12-binding domain-containing protein</fullName>
    </submittedName>
</protein>
<dbReference type="PROSITE" id="PS51332">
    <property type="entry name" value="B12_BINDING"/>
    <property type="match status" value="1"/>
</dbReference>
<dbReference type="GO" id="GO:0031419">
    <property type="term" value="F:cobalamin binding"/>
    <property type="evidence" value="ECO:0007669"/>
    <property type="project" value="UniProtKB-KW"/>
</dbReference>
<dbReference type="InterPro" id="IPR006158">
    <property type="entry name" value="Cobalamin-bd"/>
</dbReference>
<evidence type="ECO:0000313" key="6">
    <source>
        <dbReference type="EMBL" id="MBA2132519.1"/>
    </source>
</evidence>
<reference evidence="6" key="1">
    <citation type="submission" date="2020-06" db="EMBL/GenBank/DDBJ databases">
        <title>Novel chitinolytic bacterium.</title>
        <authorList>
            <person name="Ungkulpasvich U."/>
            <person name="Kosugi A."/>
            <person name="Uke A."/>
        </authorList>
    </citation>
    <scope>NUCLEOTIDE SEQUENCE</scope>
    <source>
        <strain evidence="6">UUS1-1</strain>
    </source>
</reference>
<organism evidence="6 7">
    <name type="scientific">Capillibacterium thermochitinicola</name>
    <dbReference type="NCBI Taxonomy" id="2699427"/>
    <lineage>
        <taxon>Bacteria</taxon>
        <taxon>Bacillati</taxon>
        <taxon>Bacillota</taxon>
        <taxon>Capillibacterium</taxon>
    </lineage>
</organism>
<dbReference type="Proteomes" id="UP000657177">
    <property type="component" value="Unassembled WGS sequence"/>
</dbReference>
<keyword evidence="7" id="KW-1185">Reference proteome</keyword>
<evidence type="ECO:0000256" key="1">
    <source>
        <dbReference type="ARBA" id="ARBA00001922"/>
    </source>
</evidence>
<evidence type="ECO:0000313" key="7">
    <source>
        <dbReference type="Proteomes" id="UP000657177"/>
    </source>
</evidence>
<dbReference type="Gene3D" id="3.40.50.280">
    <property type="entry name" value="Cobalamin-binding domain"/>
    <property type="match status" value="1"/>
</dbReference>
<dbReference type="SUPFAM" id="SSF51703">
    <property type="entry name" value="Cobalamin (vitamin B12)-dependent enzymes"/>
    <property type="match status" value="1"/>
</dbReference>
<dbReference type="SUPFAM" id="SSF52242">
    <property type="entry name" value="Cobalamin (vitamin B12)-binding domain"/>
    <property type="match status" value="1"/>
</dbReference>
<keyword evidence="3" id="KW-0413">Isomerase</keyword>
<keyword evidence="2" id="KW-0846">Cobalamin</keyword>
<gene>
    <name evidence="6" type="ORF">G5B42_03040</name>
</gene>
<dbReference type="AlphaFoldDB" id="A0A8J6I0L9"/>
<evidence type="ECO:0000259" key="5">
    <source>
        <dbReference type="PROSITE" id="PS51332"/>
    </source>
</evidence>
<proteinExistence type="predicted"/>
<dbReference type="Gene3D" id="3.20.20.240">
    <property type="entry name" value="Methylmalonyl-CoA mutase"/>
    <property type="match status" value="1"/>
</dbReference>
<dbReference type="EMBL" id="JAAKDE010000004">
    <property type="protein sequence ID" value="MBA2132519.1"/>
    <property type="molecule type" value="Genomic_DNA"/>
</dbReference>
<dbReference type="GO" id="GO:0016853">
    <property type="term" value="F:isomerase activity"/>
    <property type="evidence" value="ECO:0007669"/>
    <property type="project" value="UniProtKB-KW"/>
</dbReference>
<evidence type="ECO:0000256" key="2">
    <source>
        <dbReference type="ARBA" id="ARBA00022628"/>
    </source>
</evidence>
<dbReference type="RefSeq" id="WP_181338962.1">
    <property type="nucleotide sequence ID" value="NZ_JAAKDE010000004.1"/>
</dbReference>
<evidence type="ECO:0000256" key="4">
    <source>
        <dbReference type="ARBA" id="ARBA00023285"/>
    </source>
</evidence>
<name>A0A8J6I0L9_9FIRM</name>
<feature type="domain" description="B12-binding" evidence="5">
    <location>
        <begin position="1"/>
        <end position="130"/>
    </location>
</feature>
<keyword evidence="4" id="KW-0170">Cobalt</keyword>
<comment type="caution">
    <text evidence="6">The sequence shown here is derived from an EMBL/GenBank/DDBJ whole genome shotgun (WGS) entry which is preliminary data.</text>
</comment>
<sequence length="549" mass="59299">MKKIVAATIGNCVHVAGIYNFLNLAELCGYQTTFLGIGVKPARIIGALQEVEPDYLALSYRLTPEVADKLFAELKNALQEAGLSHQKIIFGGTPAVAKVAAESGLFCRIFSGEEEEGAVVAFLKGETAGEEARFGGDTLVERLAQKHPYPLLRHHFGLPSLEETVKGVARLAAAKVLDVISIGPDQNAQESFFRPAEMDPQQEGAGGVPLRKEEDLVRLYEASRTGNRPLLRCYSGTRDLLKWADLTARTIKNAWAAIPLYWYSQLDGRSNRPVAEAIRENQEAMAWHGARGIPVEVNEAHHWSLRGAPDSVAVAAFYLAAYNAKKAGVKDYIAQIMLNNPPGTSGAMDLGKALAGLELVARLEDADFKVYRQVRAGLASLSVKPHVAKGQLAASAVLGLALNPQIIHVVAYCEADHIATPEEIIESCEIVHGVLKNCLYDAPDPTGDRRVVARRDELMAEAELILDAIRRLGAAETADPLSDPGTLAKAVALGILDAPQLKGSTVAPGKIKTRMLRGACRLWDEETQQVIGEGTRLAGGNWQRNDGSR</sequence>
<dbReference type="InterPro" id="IPR036724">
    <property type="entry name" value="Cobalamin-bd_sf"/>
</dbReference>
<dbReference type="GO" id="GO:0046872">
    <property type="term" value="F:metal ion binding"/>
    <property type="evidence" value="ECO:0007669"/>
    <property type="project" value="InterPro"/>
</dbReference>
<comment type="cofactor">
    <cofactor evidence="1">
        <name>adenosylcob(III)alamin</name>
        <dbReference type="ChEBI" id="CHEBI:18408"/>
    </cofactor>
</comment>
<dbReference type="Pfam" id="PF02310">
    <property type="entry name" value="B12-binding"/>
    <property type="match status" value="1"/>
</dbReference>
<dbReference type="InterPro" id="IPR016176">
    <property type="entry name" value="Cbl-dep_enz_cat"/>
</dbReference>
<evidence type="ECO:0000256" key="3">
    <source>
        <dbReference type="ARBA" id="ARBA00023235"/>
    </source>
</evidence>